<dbReference type="RefSeq" id="WP_373657225.1">
    <property type="nucleotide sequence ID" value="NZ_JBGUAW010000014.1"/>
</dbReference>
<evidence type="ECO:0000313" key="5">
    <source>
        <dbReference type="Proteomes" id="UP001575181"/>
    </source>
</evidence>
<evidence type="ECO:0000313" key="4">
    <source>
        <dbReference type="EMBL" id="MFA9462436.1"/>
    </source>
</evidence>
<evidence type="ECO:0000259" key="3">
    <source>
        <dbReference type="Pfam" id="PF07589"/>
    </source>
</evidence>
<proteinExistence type="predicted"/>
<evidence type="ECO:0000256" key="1">
    <source>
        <dbReference type="SAM" id="MobiDB-lite"/>
    </source>
</evidence>
<protein>
    <submittedName>
        <fullName evidence="4">PEP-CTERM sorting domain-containing protein</fullName>
    </submittedName>
</protein>
<sequence length="240" mass="24366">MSDNTAIRLVGALALSAGLGLAGNAQATLTWDFTGAGGDLSKTETFDDITSTAQVTAHAINTEEPPEPVLNQDGEGLGVDLSDSFDGSLSDPNGPDGTILPDEDQIDNRGDDEGIVFDFGSMMQFENISIASASGGILSEPDAFEIWGTNDSSVTGCTSGGLSCLTGVSTSLGSGSGDSMVDLTGMDSYQYLIATVPGGSGDDYRVASLEANQVPAPATLGLLGLGLAGMGLTRGRKRKS</sequence>
<evidence type="ECO:0000256" key="2">
    <source>
        <dbReference type="SAM" id="SignalP"/>
    </source>
</evidence>
<reference evidence="4 5" key="1">
    <citation type="submission" date="2024-08" db="EMBL/GenBank/DDBJ databases">
        <title>Whole-genome sequencing of halo(alkali)philic microorganisms from hypersaline lakes.</title>
        <authorList>
            <person name="Sorokin D.Y."/>
            <person name="Merkel A.Y."/>
            <person name="Messina E."/>
            <person name="Yakimov M."/>
        </authorList>
    </citation>
    <scope>NUCLEOTIDE SEQUENCE [LARGE SCALE GENOMIC DNA]</scope>
    <source>
        <strain evidence="4 5">Cl-TMA</strain>
    </source>
</reference>
<dbReference type="EMBL" id="JBGUAW010000014">
    <property type="protein sequence ID" value="MFA9462436.1"/>
    <property type="molecule type" value="Genomic_DNA"/>
</dbReference>
<dbReference type="NCBIfam" id="TIGR02595">
    <property type="entry name" value="PEP_CTERM"/>
    <property type="match status" value="1"/>
</dbReference>
<gene>
    <name evidence="4" type="ORF">ACERLL_16630</name>
</gene>
<feature type="domain" description="Ice-binding protein C-terminal" evidence="3">
    <location>
        <begin position="213"/>
        <end position="234"/>
    </location>
</feature>
<feature type="region of interest" description="Disordered" evidence="1">
    <location>
        <begin position="83"/>
        <end position="109"/>
    </location>
</feature>
<dbReference type="Pfam" id="PF07589">
    <property type="entry name" value="PEP-CTERM"/>
    <property type="match status" value="1"/>
</dbReference>
<dbReference type="InterPro" id="IPR013424">
    <property type="entry name" value="Ice-binding_C"/>
</dbReference>
<feature type="chain" id="PRO_5045139928" evidence="2">
    <location>
        <begin position="28"/>
        <end position="240"/>
    </location>
</feature>
<name>A0ABV4TYN5_9GAMM</name>
<organism evidence="4 5">
    <name type="scientific">Thiohalorhabdus methylotrophus</name>
    <dbReference type="NCBI Taxonomy" id="3242694"/>
    <lineage>
        <taxon>Bacteria</taxon>
        <taxon>Pseudomonadati</taxon>
        <taxon>Pseudomonadota</taxon>
        <taxon>Gammaproteobacteria</taxon>
        <taxon>Thiohalorhabdales</taxon>
        <taxon>Thiohalorhabdaceae</taxon>
        <taxon>Thiohalorhabdus</taxon>
    </lineage>
</organism>
<keyword evidence="5" id="KW-1185">Reference proteome</keyword>
<dbReference type="Proteomes" id="UP001575181">
    <property type="component" value="Unassembled WGS sequence"/>
</dbReference>
<feature type="signal peptide" evidence="2">
    <location>
        <begin position="1"/>
        <end position="27"/>
    </location>
</feature>
<accession>A0ABV4TYN5</accession>
<comment type="caution">
    <text evidence="4">The sequence shown here is derived from an EMBL/GenBank/DDBJ whole genome shotgun (WGS) entry which is preliminary data.</text>
</comment>
<keyword evidence="2" id="KW-0732">Signal</keyword>